<dbReference type="PROSITE" id="PS00872">
    <property type="entry name" value="NA_GALACTOSIDE_SYMP"/>
    <property type="match status" value="1"/>
</dbReference>
<accession>A0A381ZL72</accession>
<protein>
    <recommendedName>
        <fullName evidence="9">Major facilitator superfamily (MFS) profile domain-containing protein</fullName>
    </recommendedName>
</protein>
<dbReference type="EMBL" id="UINC01021760">
    <property type="protein sequence ID" value="SVA90000.1"/>
    <property type="molecule type" value="Genomic_DNA"/>
</dbReference>
<dbReference type="Pfam" id="PF13347">
    <property type="entry name" value="MFS_2"/>
    <property type="match status" value="1"/>
</dbReference>
<feature type="transmembrane region" description="Helical" evidence="7">
    <location>
        <begin position="252"/>
        <end position="276"/>
    </location>
</feature>
<organism evidence="8">
    <name type="scientific">marine metagenome</name>
    <dbReference type="NCBI Taxonomy" id="408172"/>
    <lineage>
        <taxon>unclassified sequences</taxon>
        <taxon>metagenomes</taxon>
        <taxon>ecological metagenomes</taxon>
    </lineage>
</organism>
<comment type="subcellular location">
    <subcellularLocation>
        <location evidence="1">Cell membrane</location>
        <topology evidence="1">Multi-pass membrane protein</topology>
    </subcellularLocation>
</comment>
<keyword evidence="3" id="KW-1003">Cell membrane</keyword>
<keyword evidence="6 7" id="KW-0472">Membrane</keyword>
<feature type="transmembrane region" description="Helical" evidence="7">
    <location>
        <begin position="283"/>
        <end position="303"/>
    </location>
</feature>
<proteinExistence type="predicted"/>
<dbReference type="PANTHER" id="PTHR11328:SF24">
    <property type="entry name" value="MAJOR FACILITATOR SUPERFAMILY (MFS) PROFILE DOMAIN-CONTAINING PROTEIN"/>
    <property type="match status" value="1"/>
</dbReference>
<keyword evidence="4 7" id="KW-0812">Transmembrane</keyword>
<dbReference type="GO" id="GO:0006814">
    <property type="term" value="P:sodium ion transport"/>
    <property type="evidence" value="ECO:0007669"/>
    <property type="project" value="InterPro"/>
</dbReference>
<name>A0A381ZL72_9ZZZZ</name>
<feature type="transmembrane region" description="Helical" evidence="7">
    <location>
        <begin position="66"/>
        <end position="88"/>
    </location>
</feature>
<dbReference type="PANTHER" id="PTHR11328">
    <property type="entry name" value="MAJOR FACILITATOR SUPERFAMILY DOMAIN-CONTAINING PROTEIN"/>
    <property type="match status" value="1"/>
</dbReference>
<dbReference type="Gene3D" id="1.20.1250.20">
    <property type="entry name" value="MFS general substrate transporter like domains"/>
    <property type="match status" value="1"/>
</dbReference>
<feature type="transmembrane region" description="Helical" evidence="7">
    <location>
        <begin position="138"/>
        <end position="159"/>
    </location>
</feature>
<evidence type="ECO:0000256" key="7">
    <source>
        <dbReference type="SAM" id="Phobius"/>
    </source>
</evidence>
<reference evidence="8" key="1">
    <citation type="submission" date="2018-05" db="EMBL/GenBank/DDBJ databases">
        <authorList>
            <person name="Lanie J.A."/>
            <person name="Ng W.-L."/>
            <person name="Kazmierczak K.M."/>
            <person name="Andrzejewski T.M."/>
            <person name="Davidsen T.M."/>
            <person name="Wayne K.J."/>
            <person name="Tettelin H."/>
            <person name="Glass J.I."/>
            <person name="Rusch D."/>
            <person name="Podicherti R."/>
            <person name="Tsui H.-C.T."/>
            <person name="Winkler M.E."/>
        </authorList>
    </citation>
    <scope>NUCLEOTIDE SEQUENCE</scope>
</reference>
<sequence>MGSMGTGVMIGALTGYGLYYMTNYLGIAAGVAGSLIGLSKFFDMISDPVMGQISDRTETKWGRRRPYLLVGAIACPLALLLLFHLPVFENNTTTVAVIFFALLLYAAAFTSFNVPYFAMPAEMTSNYHERTVIMSQRIFFSTMSVVSVSVMGPFIIEAFGGGIAGYKGMSWVMACIVFLGMGTTFLLTRNVAFTLRSERSNYRIRSQIKLILNNKPFCAFIIAKSLIFIGSASAQGTLLFMGQFVLGRGEMILVGFGIGYTLGVALSLPIWTYLIAKVLGKRNAFRIASIGLGLAMLTWWIAVPDEPFILFYSRFFLMGIFSAGGLVSGSAMLPDIIEYDRCRSGLSQEGLYAATFSLIEKIAHTAGPAMLGLLLSAAGFIAVQKGQFVDQPDAAITAIRVAVSIIPAVLSIIGGLIIGFYDLDEAKLKSAQSMSPRTT</sequence>
<dbReference type="GO" id="GO:0015293">
    <property type="term" value="F:symporter activity"/>
    <property type="evidence" value="ECO:0007669"/>
    <property type="project" value="InterPro"/>
</dbReference>
<evidence type="ECO:0008006" key="9">
    <source>
        <dbReference type="Google" id="ProtNLM"/>
    </source>
</evidence>
<evidence type="ECO:0000313" key="8">
    <source>
        <dbReference type="EMBL" id="SVA90000.1"/>
    </source>
</evidence>
<keyword evidence="5 7" id="KW-1133">Transmembrane helix</keyword>
<evidence type="ECO:0000256" key="2">
    <source>
        <dbReference type="ARBA" id="ARBA00022448"/>
    </source>
</evidence>
<evidence type="ECO:0000256" key="1">
    <source>
        <dbReference type="ARBA" id="ARBA00004651"/>
    </source>
</evidence>
<dbReference type="InterPro" id="IPR018043">
    <property type="entry name" value="Na/Gal_symport_CS"/>
</dbReference>
<feature type="transmembrane region" description="Helical" evidence="7">
    <location>
        <begin position="24"/>
        <end position="45"/>
    </location>
</feature>
<dbReference type="InterPro" id="IPR039672">
    <property type="entry name" value="MFS_2"/>
</dbReference>
<dbReference type="AlphaFoldDB" id="A0A381ZL72"/>
<feature type="transmembrane region" description="Helical" evidence="7">
    <location>
        <begin position="171"/>
        <end position="195"/>
    </location>
</feature>
<keyword evidence="2" id="KW-0813">Transport</keyword>
<feature type="transmembrane region" description="Helical" evidence="7">
    <location>
        <begin position="94"/>
        <end position="117"/>
    </location>
</feature>
<feature type="transmembrane region" description="Helical" evidence="7">
    <location>
        <begin position="395"/>
        <end position="421"/>
    </location>
</feature>
<gene>
    <name evidence="8" type="ORF">METZ01_LOCUS142854</name>
</gene>
<evidence type="ECO:0000256" key="5">
    <source>
        <dbReference type="ARBA" id="ARBA00022989"/>
    </source>
</evidence>
<feature type="transmembrane region" description="Helical" evidence="7">
    <location>
        <begin position="216"/>
        <end position="240"/>
    </location>
</feature>
<feature type="transmembrane region" description="Helical" evidence="7">
    <location>
        <begin position="362"/>
        <end position="383"/>
    </location>
</feature>
<dbReference type="GO" id="GO:0005886">
    <property type="term" value="C:plasma membrane"/>
    <property type="evidence" value="ECO:0007669"/>
    <property type="project" value="UniProtKB-SubCell"/>
</dbReference>
<evidence type="ECO:0000256" key="4">
    <source>
        <dbReference type="ARBA" id="ARBA00022692"/>
    </source>
</evidence>
<dbReference type="SUPFAM" id="SSF103473">
    <property type="entry name" value="MFS general substrate transporter"/>
    <property type="match status" value="1"/>
</dbReference>
<evidence type="ECO:0000256" key="6">
    <source>
        <dbReference type="ARBA" id="ARBA00023136"/>
    </source>
</evidence>
<dbReference type="GO" id="GO:0008643">
    <property type="term" value="P:carbohydrate transport"/>
    <property type="evidence" value="ECO:0007669"/>
    <property type="project" value="InterPro"/>
</dbReference>
<dbReference type="InterPro" id="IPR036259">
    <property type="entry name" value="MFS_trans_sf"/>
</dbReference>
<evidence type="ECO:0000256" key="3">
    <source>
        <dbReference type="ARBA" id="ARBA00022475"/>
    </source>
</evidence>
<feature type="transmembrane region" description="Helical" evidence="7">
    <location>
        <begin position="309"/>
        <end position="333"/>
    </location>
</feature>